<dbReference type="GO" id="GO:0019646">
    <property type="term" value="P:aerobic electron transport chain"/>
    <property type="evidence" value="ECO:0007669"/>
    <property type="project" value="TreeGrafter"/>
</dbReference>
<comment type="cofactor">
    <cofactor evidence="1">
        <name>FAD</name>
        <dbReference type="ChEBI" id="CHEBI:57692"/>
    </cofactor>
</comment>
<evidence type="ECO:0000256" key="3">
    <source>
        <dbReference type="ARBA" id="ARBA00022827"/>
    </source>
</evidence>
<dbReference type="InterPro" id="IPR036188">
    <property type="entry name" value="FAD/NAD-bd_sf"/>
</dbReference>
<dbReference type="RefSeq" id="WP_096430446.1">
    <property type="nucleotide sequence ID" value="NZ_NTJD01000001.1"/>
</dbReference>
<organism evidence="6 7">
    <name type="scientific">Pseudothioclava arenosa</name>
    <dbReference type="NCBI Taxonomy" id="1795308"/>
    <lineage>
        <taxon>Bacteria</taxon>
        <taxon>Pseudomonadati</taxon>
        <taxon>Pseudomonadota</taxon>
        <taxon>Alphaproteobacteria</taxon>
        <taxon>Rhodobacterales</taxon>
        <taxon>Paracoccaceae</taxon>
        <taxon>Pseudothioclava</taxon>
    </lineage>
</organism>
<name>A0A2A4CU12_9RHOB</name>
<dbReference type="EMBL" id="NTJD01000001">
    <property type="protein sequence ID" value="PCD78065.1"/>
    <property type="molecule type" value="Genomic_DNA"/>
</dbReference>
<proteinExistence type="predicted"/>
<comment type="caution">
    <text evidence="6">The sequence shown here is derived from an EMBL/GenBank/DDBJ whole genome shotgun (WGS) entry which is preliminary data.</text>
</comment>
<gene>
    <name evidence="6" type="ORF">CLN94_01805</name>
</gene>
<evidence type="ECO:0000259" key="5">
    <source>
        <dbReference type="Pfam" id="PF07992"/>
    </source>
</evidence>
<dbReference type="PANTHER" id="PTHR42913">
    <property type="entry name" value="APOPTOSIS-INDUCING FACTOR 1"/>
    <property type="match status" value="1"/>
</dbReference>
<evidence type="ECO:0000256" key="4">
    <source>
        <dbReference type="ARBA" id="ARBA00023002"/>
    </source>
</evidence>
<evidence type="ECO:0000256" key="2">
    <source>
        <dbReference type="ARBA" id="ARBA00022630"/>
    </source>
</evidence>
<accession>A0A2A4CU12</accession>
<dbReference type="InterPro" id="IPR017584">
    <property type="entry name" value="Pyridine_nucleo_diS_OxRdtase_N"/>
</dbReference>
<evidence type="ECO:0000256" key="1">
    <source>
        <dbReference type="ARBA" id="ARBA00001974"/>
    </source>
</evidence>
<dbReference type="InterPro" id="IPR023753">
    <property type="entry name" value="FAD/NAD-binding_dom"/>
</dbReference>
<dbReference type="PANTHER" id="PTHR42913:SF9">
    <property type="entry name" value="SLR1591 PROTEIN"/>
    <property type="match status" value="1"/>
</dbReference>
<keyword evidence="7" id="KW-1185">Reference proteome</keyword>
<dbReference type="PRINTS" id="PR00411">
    <property type="entry name" value="PNDRDTASEI"/>
</dbReference>
<keyword evidence="2" id="KW-0285">Flavoprotein</keyword>
<evidence type="ECO:0000313" key="6">
    <source>
        <dbReference type="EMBL" id="PCD78065.1"/>
    </source>
</evidence>
<dbReference type="AlphaFoldDB" id="A0A2A4CU12"/>
<dbReference type="GO" id="GO:0003955">
    <property type="term" value="F:NAD(P)H dehydrogenase (quinone) activity"/>
    <property type="evidence" value="ECO:0007669"/>
    <property type="project" value="TreeGrafter"/>
</dbReference>
<dbReference type="PRINTS" id="PR00368">
    <property type="entry name" value="FADPNR"/>
</dbReference>
<feature type="domain" description="FAD/NAD(P)-binding" evidence="5">
    <location>
        <begin position="9"/>
        <end position="296"/>
    </location>
</feature>
<dbReference type="Proteomes" id="UP000243507">
    <property type="component" value="Unassembled WGS sequence"/>
</dbReference>
<keyword evidence="3" id="KW-0274">FAD</keyword>
<reference evidence="6 7" key="1">
    <citation type="submission" date="2017-09" db="EMBL/GenBank/DDBJ databases">
        <title>A multilocus sequence analysis scheme for characterization of bacteria in the genus Thioclava.</title>
        <authorList>
            <person name="Liu Y."/>
            <person name="Shao Z."/>
        </authorList>
    </citation>
    <scope>NUCLEOTIDE SEQUENCE [LARGE SCALE GENOMIC DNA]</scope>
    <source>
        <strain evidence="6 7">CAU 1312</strain>
    </source>
</reference>
<dbReference type="SUPFAM" id="SSF51905">
    <property type="entry name" value="FAD/NAD(P)-binding domain"/>
    <property type="match status" value="2"/>
</dbReference>
<dbReference type="InterPro" id="IPR051169">
    <property type="entry name" value="NADH-Q_oxidoreductase"/>
</dbReference>
<protein>
    <submittedName>
        <fullName evidence="6">Pyridine nucleotide-disulfide oxidoreductase</fullName>
    </submittedName>
</protein>
<dbReference type="Gene3D" id="3.50.50.100">
    <property type="match status" value="1"/>
</dbReference>
<dbReference type="OrthoDB" id="9767928at2"/>
<dbReference type="Pfam" id="PF07992">
    <property type="entry name" value="Pyr_redox_2"/>
    <property type="match status" value="1"/>
</dbReference>
<evidence type="ECO:0000313" key="7">
    <source>
        <dbReference type="Proteomes" id="UP000243507"/>
    </source>
</evidence>
<dbReference type="NCBIfam" id="TIGR03169">
    <property type="entry name" value="Nterm_to_SelD"/>
    <property type="match status" value="1"/>
</dbReference>
<keyword evidence="4" id="KW-0560">Oxidoreductase</keyword>
<sequence length="367" mass="38525">MDRGKTGKRIVLVGGGHAHALVLRALAQEPIAGAELVLLNPTPQAAYSGMLPGHIAGHYPFEALRIDLAGLAARAGARLVLARATGIDRAARLLRLGDGTTLPYDIASIDIGITSEMPQVPGFSQAVTPAKPLEDFAARWAAFVTAPPPTPRVAVIGGGVAGVELALACKHRLPQAEVTVYEAAPQVLGAVGRGARARLLRHCGRLGVNLETGARLVSAAPGRLRFADGREAEAQFVIGTGATKPADWLTETGLELHEGFITVGPSLQSSDPAIFAAGDIAHLSHAPRPKAGVFAVREAPVLAANLRAAVLGGAMQGYQPQRDYLKLISTGDKRAVADKWGLPLDGAWLWRLKDRIDRRFMAGVNGQ</sequence>